<keyword evidence="1" id="KW-0175">Coiled coil</keyword>
<name>A0A8T2LL11_ASTMX</name>
<sequence>MDVNLTISLMRGQMGVVIEKAVNAAVETVLGEMIRVVSLKFEEFRKEMNAKEKENENIRNMLEVSRCQMKTMRRYVNALTAREDRQALLSHRPDRPVVLQFESGRVRAAHHSRDHLMPPRRAPATSVNHNPPPCVEVQNTVQNTAAKSAHVAENTWEKTVPVSRPQTMPQPLVQPAETFINPPENYSEGETSAPKMHMGSLKGENSAAAMLESEGLVAESNDPLWGQTPPATSEVEHTDTVDSGMLPVTDNNEGFSTATAICGGSPPFKIKQEEGEVEIVHVKEEPVEAANSECAQLELCQQAVEAGPSISLDLPLAQQCHQLSMPSITDPGFLGVDPSTYAESQLAMAGDQRQVRPWCKDLNLYDEYKRKRIEIRKRSETRRRELEQTLPQALLADLVKERREKTRLRVARWRAKRKLQACLMSQASQLNGGPTQGLFTQRGNRRRAETVGQQRSFGALGRPSPSETGAYNLPLQIGSSPLLAAQRLSVAEGQMPSGSTMFPHHSVPTAGSEMFQ</sequence>
<organism evidence="3 4">
    <name type="scientific">Astyanax mexicanus</name>
    <name type="common">Blind cave fish</name>
    <name type="synonym">Astyanax fasciatus mexicanus</name>
    <dbReference type="NCBI Taxonomy" id="7994"/>
    <lineage>
        <taxon>Eukaryota</taxon>
        <taxon>Metazoa</taxon>
        <taxon>Chordata</taxon>
        <taxon>Craniata</taxon>
        <taxon>Vertebrata</taxon>
        <taxon>Euteleostomi</taxon>
        <taxon>Actinopterygii</taxon>
        <taxon>Neopterygii</taxon>
        <taxon>Teleostei</taxon>
        <taxon>Ostariophysi</taxon>
        <taxon>Characiformes</taxon>
        <taxon>Characoidei</taxon>
        <taxon>Acestrorhamphidae</taxon>
        <taxon>Acestrorhamphinae</taxon>
        <taxon>Astyanax</taxon>
    </lineage>
</organism>
<dbReference type="AlphaFoldDB" id="A0A8T2LL11"/>
<evidence type="ECO:0000313" key="3">
    <source>
        <dbReference type="EMBL" id="KAG9271564.1"/>
    </source>
</evidence>
<feature type="region of interest" description="Disordered" evidence="2">
    <location>
        <begin position="494"/>
        <end position="516"/>
    </location>
</feature>
<comment type="caution">
    <text evidence="3">The sequence shown here is derived from an EMBL/GenBank/DDBJ whole genome shotgun (WGS) entry which is preliminary data.</text>
</comment>
<evidence type="ECO:0000256" key="1">
    <source>
        <dbReference type="SAM" id="Coils"/>
    </source>
</evidence>
<proteinExistence type="predicted"/>
<feature type="region of interest" description="Disordered" evidence="2">
    <location>
        <begin position="444"/>
        <end position="472"/>
    </location>
</feature>
<evidence type="ECO:0000256" key="2">
    <source>
        <dbReference type="SAM" id="MobiDB-lite"/>
    </source>
</evidence>
<dbReference type="KEGG" id="amex:103045781"/>
<protein>
    <submittedName>
        <fullName evidence="3">Uncharacterized protein</fullName>
    </submittedName>
</protein>
<evidence type="ECO:0000313" key="4">
    <source>
        <dbReference type="Proteomes" id="UP000752171"/>
    </source>
</evidence>
<feature type="region of interest" description="Disordered" evidence="2">
    <location>
        <begin position="176"/>
        <end position="197"/>
    </location>
</feature>
<dbReference type="EMBL" id="JAICCE010000011">
    <property type="protein sequence ID" value="KAG9271564.1"/>
    <property type="molecule type" value="Genomic_DNA"/>
</dbReference>
<dbReference type="Proteomes" id="UP000752171">
    <property type="component" value="Unassembled WGS sequence"/>
</dbReference>
<feature type="coiled-coil region" evidence="1">
    <location>
        <begin position="41"/>
        <end position="68"/>
    </location>
</feature>
<accession>A0A8T2LL11</accession>
<reference evidence="3 4" key="1">
    <citation type="submission" date="2021-07" db="EMBL/GenBank/DDBJ databases">
        <authorList>
            <person name="Imarazene B."/>
            <person name="Zahm M."/>
            <person name="Klopp C."/>
            <person name="Cabau C."/>
            <person name="Beille S."/>
            <person name="Jouanno E."/>
            <person name="Castinel A."/>
            <person name="Lluch J."/>
            <person name="Gil L."/>
            <person name="Kuchtly C."/>
            <person name="Lopez Roques C."/>
            <person name="Donnadieu C."/>
            <person name="Parrinello H."/>
            <person name="Journot L."/>
            <person name="Du K."/>
            <person name="Schartl M."/>
            <person name="Retaux S."/>
            <person name="Guiguen Y."/>
        </authorList>
    </citation>
    <scope>NUCLEOTIDE SEQUENCE [LARGE SCALE GENOMIC DNA]</scope>
    <source>
        <strain evidence="3">Pach_M1</strain>
        <tissue evidence="3">Testis</tissue>
    </source>
</reference>
<gene>
    <name evidence="3" type="ORF">AMEX_G14503</name>
</gene>